<accession>A0AC59YLM8</accession>
<evidence type="ECO:0000313" key="2">
    <source>
        <dbReference type="Proteomes" id="UP001162501"/>
    </source>
</evidence>
<dbReference type="EMBL" id="OX596102">
    <property type="protein sequence ID" value="CAM9805978.1"/>
    <property type="molecule type" value="Genomic_DNA"/>
</dbReference>
<organism evidence="1 2">
    <name type="scientific">Rangifer tarandus platyrhynchus</name>
    <name type="common">Svalbard reindeer</name>
    <dbReference type="NCBI Taxonomy" id="3082113"/>
    <lineage>
        <taxon>Eukaryota</taxon>
        <taxon>Metazoa</taxon>
        <taxon>Chordata</taxon>
        <taxon>Craniata</taxon>
        <taxon>Vertebrata</taxon>
        <taxon>Euteleostomi</taxon>
        <taxon>Mammalia</taxon>
        <taxon>Eutheria</taxon>
        <taxon>Laurasiatheria</taxon>
        <taxon>Artiodactyla</taxon>
        <taxon>Ruminantia</taxon>
        <taxon>Pecora</taxon>
        <taxon>Cervidae</taxon>
        <taxon>Odocoileinae</taxon>
        <taxon>Rangifer</taxon>
    </lineage>
</organism>
<reference evidence="1" key="2">
    <citation type="submission" date="2025-03" db="EMBL/GenBank/DDBJ databases">
        <authorList>
            <consortium name="ELIXIR-Norway"/>
            <consortium name="Elixir Norway"/>
        </authorList>
    </citation>
    <scope>NUCLEOTIDE SEQUENCE</scope>
</reference>
<sequence length="51" mass="5741">MERDFPPPSTRPRTLGSGGHLRPSHGPSSYPQSQLEFPRDLQERIAQPLCL</sequence>
<dbReference type="Proteomes" id="UP001162501">
    <property type="component" value="Chromosome 18"/>
</dbReference>
<proteinExistence type="predicted"/>
<name>A0AC59YLM8_RANTA</name>
<protein>
    <submittedName>
        <fullName evidence="1">Uncharacterized protein</fullName>
    </submittedName>
</protein>
<gene>
    <name evidence="1" type="ORF">MRATA1EN22A_LOCUS7712</name>
</gene>
<reference evidence="1" key="1">
    <citation type="submission" date="2023-05" db="EMBL/GenBank/DDBJ databases">
        <authorList>
            <consortium name="ELIXIR-Norway"/>
        </authorList>
    </citation>
    <scope>NUCLEOTIDE SEQUENCE</scope>
</reference>
<evidence type="ECO:0000313" key="1">
    <source>
        <dbReference type="EMBL" id="CAM9805978.1"/>
    </source>
</evidence>
<feature type="non-terminal residue" evidence="1">
    <location>
        <position position="51"/>
    </location>
</feature>